<evidence type="ECO:0000256" key="2">
    <source>
        <dbReference type="ARBA" id="ARBA00022723"/>
    </source>
</evidence>
<sequence>MANLRNRIMVALAAALLMSAAASGDALPSPVAAPPPSVASDDTVTIRALEGLRAADIRLGSIIYRLARANVALCNRRSVLTGLLLHSLPTYSPEVRDVAKRHFAFASPIAVEGVVPDSPAALADIRMDDSLVALDRVDLTMGTLDLATVNSRLEASPQARAIGLDLLRRSDHITRQIVPVTGCAGHAEVRVTAELNAATDGMTIQVNSGLMNLLTSDDDLAALVAHELAHIILRHPERLTEAKVDRGILRDFGRNARLIRRTEIEADQLSVYLLANAGYDPAAAPHYLKTYGSRMGVNNILAGSTHPRGKERIKLMEAEVAKLAGQPSRPIIPAWVQSRALPLG</sequence>
<evidence type="ECO:0000256" key="4">
    <source>
        <dbReference type="ARBA" id="ARBA00022833"/>
    </source>
</evidence>
<keyword evidence="7" id="KW-0732">Signal</keyword>
<dbReference type="SUPFAM" id="SSF50156">
    <property type="entry name" value="PDZ domain-like"/>
    <property type="match status" value="1"/>
</dbReference>
<keyword evidence="4 6" id="KW-0862">Zinc</keyword>
<gene>
    <name evidence="9" type="ORF">ABC974_28655</name>
</gene>
<dbReference type="PANTHER" id="PTHR22726">
    <property type="entry name" value="METALLOENDOPEPTIDASE OMA1"/>
    <property type="match status" value="1"/>
</dbReference>
<evidence type="ECO:0000256" key="7">
    <source>
        <dbReference type="SAM" id="SignalP"/>
    </source>
</evidence>
<organism evidence="9 10">
    <name type="scientific">Sphingomonas oligophenolica</name>
    <dbReference type="NCBI Taxonomy" id="301154"/>
    <lineage>
        <taxon>Bacteria</taxon>
        <taxon>Pseudomonadati</taxon>
        <taxon>Pseudomonadota</taxon>
        <taxon>Alphaproteobacteria</taxon>
        <taxon>Sphingomonadales</taxon>
        <taxon>Sphingomonadaceae</taxon>
        <taxon>Sphingomonas</taxon>
    </lineage>
</organism>
<dbReference type="Pfam" id="PF01435">
    <property type="entry name" value="Peptidase_M48"/>
    <property type="match status" value="1"/>
</dbReference>
<evidence type="ECO:0000256" key="3">
    <source>
        <dbReference type="ARBA" id="ARBA00022801"/>
    </source>
</evidence>
<keyword evidence="5 6" id="KW-0482">Metalloprotease</keyword>
<evidence type="ECO:0000313" key="10">
    <source>
        <dbReference type="Proteomes" id="UP001419910"/>
    </source>
</evidence>
<reference evidence="9 10" key="1">
    <citation type="submission" date="2024-05" db="EMBL/GenBank/DDBJ databases">
        <authorList>
            <person name="Liu Q."/>
            <person name="Xin Y.-H."/>
        </authorList>
    </citation>
    <scope>NUCLEOTIDE SEQUENCE [LARGE SCALE GENOMIC DNA]</scope>
    <source>
        <strain evidence="9 10">CGMCC 1.10181</strain>
    </source>
</reference>
<dbReference type="Gene3D" id="3.30.2010.10">
    <property type="entry name" value="Metalloproteases ('zincins'), catalytic domain"/>
    <property type="match status" value="1"/>
</dbReference>
<dbReference type="InterPro" id="IPR001915">
    <property type="entry name" value="Peptidase_M48"/>
</dbReference>
<feature type="signal peptide" evidence="7">
    <location>
        <begin position="1"/>
        <end position="24"/>
    </location>
</feature>
<keyword evidence="1 6" id="KW-0645">Protease</keyword>
<evidence type="ECO:0000256" key="5">
    <source>
        <dbReference type="ARBA" id="ARBA00023049"/>
    </source>
</evidence>
<comment type="similarity">
    <text evidence="6">Belongs to the peptidase M48 family.</text>
</comment>
<comment type="caution">
    <text evidence="9">The sequence shown here is derived from an EMBL/GenBank/DDBJ whole genome shotgun (WGS) entry which is preliminary data.</text>
</comment>
<evidence type="ECO:0000313" key="9">
    <source>
        <dbReference type="EMBL" id="MEN2793619.1"/>
    </source>
</evidence>
<evidence type="ECO:0000259" key="8">
    <source>
        <dbReference type="Pfam" id="PF01435"/>
    </source>
</evidence>
<accession>A0ABU9YCS9</accession>
<name>A0ABU9YCS9_9SPHN</name>
<feature type="domain" description="Peptidase M48" evidence="8">
    <location>
        <begin position="195"/>
        <end position="240"/>
    </location>
</feature>
<evidence type="ECO:0000256" key="6">
    <source>
        <dbReference type="RuleBase" id="RU003983"/>
    </source>
</evidence>
<dbReference type="InterPro" id="IPR051156">
    <property type="entry name" value="Mito/Outer_Membr_Metalloprot"/>
</dbReference>
<comment type="cofactor">
    <cofactor evidence="6">
        <name>Zn(2+)</name>
        <dbReference type="ChEBI" id="CHEBI:29105"/>
    </cofactor>
    <text evidence="6">Binds 1 zinc ion per subunit.</text>
</comment>
<dbReference type="RefSeq" id="WP_343889892.1">
    <property type="nucleotide sequence ID" value="NZ_BAAAEH010000025.1"/>
</dbReference>
<dbReference type="EMBL" id="JBDIME010000057">
    <property type="protein sequence ID" value="MEN2793619.1"/>
    <property type="molecule type" value="Genomic_DNA"/>
</dbReference>
<keyword evidence="3 6" id="KW-0378">Hydrolase</keyword>
<dbReference type="InterPro" id="IPR036034">
    <property type="entry name" value="PDZ_sf"/>
</dbReference>
<protein>
    <submittedName>
        <fullName evidence="9">M48 family metallopeptidase</fullName>
    </submittedName>
</protein>
<evidence type="ECO:0000256" key="1">
    <source>
        <dbReference type="ARBA" id="ARBA00022670"/>
    </source>
</evidence>
<proteinExistence type="inferred from homology"/>
<keyword evidence="2" id="KW-0479">Metal-binding</keyword>
<dbReference type="CDD" id="cd07342">
    <property type="entry name" value="M48C_Oma1_like"/>
    <property type="match status" value="1"/>
</dbReference>
<dbReference type="PANTHER" id="PTHR22726:SF1">
    <property type="entry name" value="METALLOENDOPEPTIDASE OMA1, MITOCHONDRIAL"/>
    <property type="match status" value="1"/>
</dbReference>
<dbReference type="Proteomes" id="UP001419910">
    <property type="component" value="Unassembled WGS sequence"/>
</dbReference>
<keyword evidence="10" id="KW-1185">Reference proteome</keyword>
<feature type="chain" id="PRO_5046592276" evidence="7">
    <location>
        <begin position="25"/>
        <end position="344"/>
    </location>
</feature>